<keyword evidence="4" id="KW-0560">Oxidoreductase</keyword>
<reference evidence="7 8" key="1">
    <citation type="submission" date="2017-09" db="EMBL/GenBank/DDBJ databases">
        <title>Depth-based differentiation of microbial function through sediment-hosted aquifers and enrichment of novel symbionts in the deep terrestrial subsurface.</title>
        <authorList>
            <person name="Probst A.J."/>
            <person name="Ladd B."/>
            <person name="Jarett J.K."/>
            <person name="Geller-Mcgrath D.E."/>
            <person name="Sieber C.M."/>
            <person name="Emerson J.B."/>
            <person name="Anantharaman K."/>
            <person name="Thomas B.C."/>
            <person name="Malmstrom R."/>
            <person name="Stieglmeier M."/>
            <person name="Klingl A."/>
            <person name="Woyke T."/>
            <person name="Ryan C.M."/>
            <person name="Banfield J.F."/>
        </authorList>
    </citation>
    <scope>NUCLEOTIDE SEQUENCE [LARGE SCALE GENOMIC DNA]</scope>
    <source>
        <strain evidence="7">CG10_big_fil_rev_8_21_14_0_10_48_11</strain>
    </source>
</reference>
<comment type="caution">
    <text evidence="7">The sequence shown here is derived from an EMBL/GenBank/DDBJ whole genome shotgun (WGS) entry which is preliminary data.</text>
</comment>
<evidence type="ECO:0000256" key="4">
    <source>
        <dbReference type="ARBA" id="ARBA00023002"/>
    </source>
</evidence>
<sequence>MAKTYEGKPLPFKTTLKGISDKTIAMHHDVLYMGYVKKKNEIAVALKGFEKGEKDLAGANQTYSELRGLKDGETFATNGVYLHEYYFNVLGGDGEASGPLVDAIGAKYGSLENFLAYFNACGMAARGWAVLAWDTHEAELKVYTGDAHNQGGVWGAIPVLTLDVYEHAYFIDYGSDRKSYIDDYIKNLNWKMATLVFEAAQKVKRVD</sequence>
<dbReference type="SUPFAM" id="SSF46609">
    <property type="entry name" value="Fe,Mn superoxide dismutase (SOD), N-terminal domain"/>
    <property type="match status" value="1"/>
</dbReference>
<dbReference type="GO" id="GO:0046872">
    <property type="term" value="F:metal ion binding"/>
    <property type="evidence" value="ECO:0007669"/>
    <property type="project" value="UniProtKB-KW"/>
</dbReference>
<feature type="domain" description="Manganese/iron superoxide dismutase C-terminal" evidence="6">
    <location>
        <begin position="97"/>
        <end position="193"/>
    </location>
</feature>
<protein>
    <recommendedName>
        <fullName evidence="2">superoxide dismutase</fullName>
        <ecNumber evidence="2">1.15.1.1</ecNumber>
    </recommendedName>
</protein>
<feature type="binding site" evidence="5">
    <location>
        <position position="83"/>
    </location>
    <ligand>
        <name>Mn(2+)</name>
        <dbReference type="ChEBI" id="CHEBI:29035"/>
    </ligand>
</feature>
<dbReference type="InterPro" id="IPR036324">
    <property type="entry name" value="Mn/Fe_SOD_N_sf"/>
</dbReference>
<evidence type="ECO:0000256" key="2">
    <source>
        <dbReference type="ARBA" id="ARBA00012682"/>
    </source>
</evidence>
<feature type="binding site" evidence="5">
    <location>
        <position position="27"/>
    </location>
    <ligand>
        <name>Mn(2+)</name>
        <dbReference type="ChEBI" id="CHEBI:29035"/>
    </ligand>
</feature>
<dbReference type="InterPro" id="IPR050265">
    <property type="entry name" value="Fe/Mn_Superoxide_Dismutase"/>
</dbReference>
<dbReference type="SUPFAM" id="SSF54719">
    <property type="entry name" value="Fe,Mn superoxide dismutase (SOD), C-terminal domain"/>
    <property type="match status" value="1"/>
</dbReference>
<evidence type="ECO:0000256" key="5">
    <source>
        <dbReference type="PIRSR" id="PIRSR000349-1"/>
    </source>
</evidence>
<dbReference type="EMBL" id="PFET01000005">
    <property type="protein sequence ID" value="PJE76094.1"/>
    <property type="molecule type" value="Genomic_DNA"/>
</dbReference>
<dbReference type="Proteomes" id="UP000231152">
    <property type="component" value="Unassembled WGS sequence"/>
</dbReference>
<gene>
    <name evidence="7" type="ORF">COV04_01010</name>
</gene>
<organism evidence="7 8">
    <name type="scientific">Candidatus Uhrbacteria bacterium CG10_big_fil_rev_8_21_14_0_10_48_11</name>
    <dbReference type="NCBI Taxonomy" id="1975037"/>
    <lineage>
        <taxon>Bacteria</taxon>
        <taxon>Candidatus Uhriibacteriota</taxon>
    </lineage>
</organism>
<dbReference type="GO" id="GO:0004784">
    <property type="term" value="F:superoxide dismutase activity"/>
    <property type="evidence" value="ECO:0007669"/>
    <property type="project" value="UniProtKB-EC"/>
</dbReference>
<dbReference type="PANTHER" id="PTHR11404:SF6">
    <property type="entry name" value="SUPEROXIDE DISMUTASE [MN], MITOCHONDRIAL"/>
    <property type="match status" value="1"/>
</dbReference>
<evidence type="ECO:0000313" key="8">
    <source>
        <dbReference type="Proteomes" id="UP000231152"/>
    </source>
</evidence>
<feature type="binding site" evidence="5">
    <location>
        <position position="163"/>
    </location>
    <ligand>
        <name>Mn(2+)</name>
        <dbReference type="ChEBI" id="CHEBI:29035"/>
    </ligand>
</feature>
<dbReference type="AlphaFoldDB" id="A0A2M8LF67"/>
<dbReference type="InterPro" id="IPR001189">
    <property type="entry name" value="Mn/Fe_SOD"/>
</dbReference>
<accession>A0A2M8LF67</accession>
<dbReference type="EC" id="1.15.1.1" evidence="2"/>
<comment type="similarity">
    <text evidence="1">Belongs to the iron/manganese superoxide dismutase family.</text>
</comment>
<evidence type="ECO:0000256" key="1">
    <source>
        <dbReference type="ARBA" id="ARBA00008714"/>
    </source>
</evidence>
<keyword evidence="3 5" id="KW-0479">Metal-binding</keyword>
<dbReference type="PIRSF" id="PIRSF000349">
    <property type="entry name" value="SODismutase"/>
    <property type="match status" value="1"/>
</dbReference>
<name>A0A2M8LF67_9BACT</name>
<dbReference type="Gene3D" id="1.10.287.990">
    <property type="entry name" value="Fe,Mn superoxide dismutase (SOD) domain"/>
    <property type="match status" value="1"/>
</dbReference>
<feature type="binding site" evidence="5">
    <location>
        <position position="167"/>
    </location>
    <ligand>
        <name>Mn(2+)</name>
        <dbReference type="ChEBI" id="CHEBI:29035"/>
    </ligand>
</feature>
<evidence type="ECO:0000256" key="3">
    <source>
        <dbReference type="ARBA" id="ARBA00022723"/>
    </source>
</evidence>
<dbReference type="InterPro" id="IPR036314">
    <property type="entry name" value="SOD_C_sf"/>
</dbReference>
<dbReference type="Pfam" id="PF02777">
    <property type="entry name" value="Sod_Fe_C"/>
    <property type="match status" value="1"/>
</dbReference>
<dbReference type="PANTHER" id="PTHR11404">
    <property type="entry name" value="SUPEROXIDE DISMUTASE 2"/>
    <property type="match status" value="1"/>
</dbReference>
<dbReference type="Gene3D" id="3.55.40.20">
    <property type="entry name" value="Iron/manganese superoxide dismutase, C-terminal domain"/>
    <property type="match status" value="1"/>
</dbReference>
<dbReference type="InterPro" id="IPR019832">
    <property type="entry name" value="Mn/Fe_SOD_C"/>
</dbReference>
<evidence type="ECO:0000259" key="6">
    <source>
        <dbReference type="Pfam" id="PF02777"/>
    </source>
</evidence>
<evidence type="ECO:0000313" key="7">
    <source>
        <dbReference type="EMBL" id="PJE76094.1"/>
    </source>
</evidence>
<proteinExistence type="inferred from homology"/>